<dbReference type="RefSeq" id="WP_073092499.1">
    <property type="nucleotide sequence ID" value="NZ_FQWY01000027.1"/>
</dbReference>
<accession>A0A1M5PVA9</accession>
<reference evidence="3" key="1">
    <citation type="submission" date="2016-11" db="EMBL/GenBank/DDBJ databases">
        <authorList>
            <person name="Varghese N."/>
            <person name="Submissions S."/>
        </authorList>
    </citation>
    <scope>NUCLEOTIDE SEQUENCE [LARGE SCALE GENOMIC DNA]</scope>
    <source>
        <strain evidence="3">DSM 11003</strain>
    </source>
</reference>
<name>A0A1M5PVA9_9FIRM</name>
<dbReference type="EMBL" id="FQWY01000027">
    <property type="protein sequence ID" value="SHH05967.1"/>
    <property type="molecule type" value="Genomic_DNA"/>
</dbReference>
<evidence type="ECO:0000313" key="3">
    <source>
        <dbReference type="Proteomes" id="UP000242329"/>
    </source>
</evidence>
<keyword evidence="1" id="KW-1133">Transmembrane helix</keyword>
<dbReference type="PIRSF" id="PIRSF021383">
    <property type="entry name" value="YunB"/>
    <property type="match status" value="1"/>
</dbReference>
<evidence type="ECO:0000256" key="1">
    <source>
        <dbReference type="SAM" id="Phobius"/>
    </source>
</evidence>
<keyword evidence="1" id="KW-0472">Membrane</keyword>
<dbReference type="Proteomes" id="UP000242329">
    <property type="component" value="Unassembled WGS sequence"/>
</dbReference>
<dbReference type="STRING" id="1123382.SAMN02745221_01581"/>
<dbReference type="InterPro" id="IPR014197">
    <property type="entry name" value="Sporulation_prot_YunB"/>
</dbReference>
<organism evidence="2 3">
    <name type="scientific">Thermosyntropha lipolytica DSM 11003</name>
    <dbReference type="NCBI Taxonomy" id="1123382"/>
    <lineage>
        <taxon>Bacteria</taxon>
        <taxon>Bacillati</taxon>
        <taxon>Bacillota</taxon>
        <taxon>Clostridia</taxon>
        <taxon>Eubacteriales</taxon>
        <taxon>Syntrophomonadaceae</taxon>
        <taxon>Thermosyntropha</taxon>
    </lineage>
</organism>
<dbReference type="AlphaFoldDB" id="A0A1M5PVA9"/>
<feature type="transmembrane region" description="Helical" evidence="1">
    <location>
        <begin position="12"/>
        <end position="29"/>
    </location>
</feature>
<keyword evidence="3" id="KW-1185">Reference proteome</keyword>
<dbReference type="NCBIfam" id="TIGR02832">
    <property type="entry name" value="spo_yunB"/>
    <property type="match status" value="1"/>
</dbReference>
<protein>
    <submittedName>
        <fullName evidence="2">Sporulation protein YunB</fullName>
    </submittedName>
</protein>
<keyword evidence="1" id="KW-0812">Transmembrane</keyword>
<evidence type="ECO:0000313" key="2">
    <source>
        <dbReference type="EMBL" id="SHH05967.1"/>
    </source>
</evidence>
<gene>
    <name evidence="2" type="ORF">SAMN02745221_01581</name>
</gene>
<dbReference type="Pfam" id="PF09560">
    <property type="entry name" value="Spore_YunB"/>
    <property type="match status" value="1"/>
</dbReference>
<dbReference type="OrthoDB" id="1649278at2"/>
<proteinExistence type="predicted"/>
<sequence length="223" mass="25702">MRKRLRSRKWRWIIIWIILAVVAFIYVDLRIQKSLLEIAKSKAQIRGVEMINKIVNDKVVAQIKYEDLVIVHKDDKGHVVLLQPNTIMFNKMMSNTVIEITASLNELKEESIPIPLGQLTGSKMLAAAGPRFNVRIIPAGQVNVEVMDKFEQAGINQTRHLIYFQIDHTLRIAVPFMADEIKVRSTIPLAETIIIGDVPQTYVHFKGEKEFLYPFIKNKDLRE</sequence>